<reference evidence="1" key="2">
    <citation type="submission" date="2015-03" db="EMBL/GenBank/DDBJ databases">
        <authorList>
            <person name="Chow C.-E.T."/>
            <person name="Winget D.M."/>
            <person name="White R.A.III."/>
            <person name="Hallam S.J."/>
            <person name="Suttle C.A."/>
        </authorList>
    </citation>
    <scope>NUCLEOTIDE SEQUENCE</scope>
    <source>
        <strain evidence="1">Oxic1_8</strain>
    </source>
</reference>
<proteinExistence type="predicted"/>
<name>A0A0F7L721_9VIRU</name>
<organism evidence="1">
    <name type="scientific">uncultured marine virus</name>
    <dbReference type="NCBI Taxonomy" id="186617"/>
    <lineage>
        <taxon>Viruses</taxon>
        <taxon>environmental samples</taxon>
    </lineage>
</organism>
<reference evidence="1" key="1">
    <citation type="journal article" date="2015" name="Front. Microbiol.">
        <title>Combining genomic sequencing methods to explore viral diversity and reveal potential virus-host interactions.</title>
        <authorList>
            <person name="Chow C.E."/>
            <person name="Winget D.M."/>
            <person name="White R.A.III."/>
            <person name="Hallam S.J."/>
            <person name="Suttle C.A."/>
        </authorList>
    </citation>
    <scope>NUCLEOTIDE SEQUENCE</scope>
    <source>
        <strain evidence="1">Oxic1_8</strain>
    </source>
</reference>
<accession>A0A0F7L721</accession>
<sequence length="58" mass="6413">MPPLTACRRRCPSPTSYSHWGCRPGPPPCNRRNRIAGNHCQLARGMSTPSRTAGHNWG</sequence>
<protein>
    <submittedName>
        <fullName evidence="1">Uncharacterized protein</fullName>
    </submittedName>
</protein>
<dbReference type="EMBL" id="KR029603">
    <property type="protein sequence ID" value="AKH48344.1"/>
    <property type="molecule type" value="Genomic_DNA"/>
</dbReference>
<evidence type="ECO:0000313" key="1">
    <source>
        <dbReference type="EMBL" id="AKH48344.1"/>
    </source>
</evidence>